<proteinExistence type="predicted"/>
<name>A0A090SBY3_9VIBR</name>
<sequence length="42" mass="4602">MDIGLKGLLSIMTTTYFCRERQVLGTLVSMVMSEATIGQSGY</sequence>
<organism evidence="1 2">
    <name type="scientific">Vibrio maritimus</name>
    <dbReference type="NCBI Taxonomy" id="990268"/>
    <lineage>
        <taxon>Bacteria</taxon>
        <taxon>Pseudomonadati</taxon>
        <taxon>Pseudomonadota</taxon>
        <taxon>Gammaproteobacteria</taxon>
        <taxon>Vibrionales</taxon>
        <taxon>Vibrionaceae</taxon>
        <taxon>Vibrio</taxon>
    </lineage>
</organism>
<protein>
    <submittedName>
        <fullName evidence="1">Uncharacterized protein</fullName>
    </submittedName>
</protein>
<comment type="caution">
    <text evidence="1">The sequence shown here is derived from an EMBL/GenBank/DDBJ whole genome shotgun (WGS) entry which is preliminary data.</text>
</comment>
<dbReference type="STRING" id="990268.JCM19235_5606"/>
<keyword evidence="2" id="KW-1185">Reference proteome</keyword>
<evidence type="ECO:0000313" key="1">
    <source>
        <dbReference type="EMBL" id="GAL17057.1"/>
    </source>
</evidence>
<gene>
    <name evidence="1" type="ORF">JCM19235_5606</name>
</gene>
<accession>A0A090SBY3</accession>
<dbReference type="EMBL" id="BBMR01000001">
    <property type="protein sequence ID" value="GAL17057.1"/>
    <property type="molecule type" value="Genomic_DNA"/>
</dbReference>
<dbReference type="AlphaFoldDB" id="A0A090SBY3"/>
<reference evidence="1 2" key="2">
    <citation type="submission" date="2014-09" db="EMBL/GenBank/DDBJ databases">
        <authorList>
            <consortium name="NBRP consortium"/>
            <person name="Sawabe T."/>
            <person name="Meirelles P."/>
            <person name="Nakanishi M."/>
            <person name="Sayaka M."/>
            <person name="Hattori M."/>
            <person name="Ohkuma M."/>
        </authorList>
    </citation>
    <scope>NUCLEOTIDE SEQUENCE [LARGE SCALE GENOMIC DNA]</scope>
    <source>
        <strain evidence="2">JCM19235</strain>
    </source>
</reference>
<reference evidence="1 2" key="1">
    <citation type="submission" date="2014-09" db="EMBL/GenBank/DDBJ databases">
        <title>Vibrio maritimus JCM 19235. (C45) whole genome shotgun sequence.</title>
        <authorList>
            <person name="Sawabe T."/>
            <person name="Meirelles P."/>
            <person name="Nakanishi M."/>
            <person name="Sayaka M."/>
            <person name="Hattori M."/>
            <person name="Ohkuma M."/>
        </authorList>
    </citation>
    <scope>NUCLEOTIDE SEQUENCE [LARGE SCALE GENOMIC DNA]</scope>
    <source>
        <strain evidence="2">JCM19235</strain>
    </source>
</reference>
<dbReference type="Proteomes" id="UP000029228">
    <property type="component" value="Unassembled WGS sequence"/>
</dbReference>
<evidence type="ECO:0000313" key="2">
    <source>
        <dbReference type="Proteomes" id="UP000029228"/>
    </source>
</evidence>